<dbReference type="PANTHER" id="PTHR11689:SF165">
    <property type="entry name" value="CHLORIDE CHANNEL PROTEIN CLC-C"/>
    <property type="match status" value="1"/>
</dbReference>
<organism evidence="10 11">
    <name type="scientific">Hibiscus syriacus</name>
    <name type="common">Rose of Sharon</name>
    <dbReference type="NCBI Taxonomy" id="106335"/>
    <lineage>
        <taxon>Eukaryota</taxon>
        <taxon>Viridiplantae</taxon>
        <taxon>Streptophyta</taxon>
        <taxon>Embryophyta</taxon>
        <taxon>Tracheophyta</taxon>
        <taxon>Spermatophyta</taxon>
        <taxon>Magnoliopsida</taxon>
        <taxon>eudicotyledons</taxon>
        <taxon>Gunneridae</taxon>
        <taxon>Pentapetalae</taxon>
        <taxon>rosids</taxon>
        <taxon>malvids</taxon>
        <taxon>Malvales</taxon>
        <taxon>Malvaceae</taxon>
        <taxon>Malvoideae</taxon>
        <taxon>Hibiscus</taxon>
    </lineage>
</organism>
<dbReference type="AlphaFoldDB" id="A0A6A3ASP2"/>
<evidence type="ECO:0000256" key="4">
    <source>
        <dbReference type="ARBA" id="ARBA00022989"/>
    </source>
</evidence>
<comment type="subcellular location">
    <subcellularLocation>
        <location evidence="1">Membrane</location>
        <topology evidence="1">Multi-pass membrane protein</topology>
    </subcellularLocation>
</comment>
<dbReference type="GO" id="GO:0009705">
    <property type="term" value="C:plant-type vacuole membrane"/>
    <property type="evidence" value="ECO:0007669"/>
    <property type="project" value="TreeGrafter"/>
</dbReference>
<gene>
    <name evidence="10" type="ORF">F3Y22_tig00110388pilonHSYRG00268</name>
</gene>
<evidence type="ECO:0000256" key="1">
    <source>
        <dbReference type="ARBA" id="ARBA00004141"/>
    </source>
</evidence>
<dbReference type="EMBL" id="VEPZ02000967">
    <property type="protein sequence ID" value="KAE8706793.1"/>
    <property type="molecule type" value="Genomic_DNA"/>
</dbReference>
<dbReference type="PRINTS" id="PR00762">
    <property type="entry name" value="CLCHANNEL"/>
</dbReference>
<dbReference type="GO" id="GO:0034707">
    <property type="term" value="C:chloride channel complex"/>
    <property type="evidence" value="ECO:0007669"/>
    <property type="project" value="UniProtKB-KW"/>
</dbReference>
<dbReference type="SUPFAM" id="SSF81340">
    <property type="entry name" value="Clc chloride channel"/>
    <property type="match status" value="2"/>
</dbReference>
<dbReference type="Proteomes" id="UP000436088">
    <property type="component" value="Unassembled WGS sequence"/>
</dbReference>
<keyword evidence="7" id="KW-0868">Chloride</keyword>
<keyword evidence="6 9" id="KW-0472">Membrane</keyword>
<dbReference type="PANTHER" id="PTHR11689">
    <property type="entry name" value="CHLORIDE CHANNEL PROTEIN CLC FAMILY MEMBER"/>
    <property type="match status" value="1"/>
</dbReference>
<evidence type="ECO:0000256" key="5">
    <source>
        <dbReference type="ARBA" id="ARBA00023122"/>
    </source>
</evidence>
<keyword evidence="11" id="KW-1185">Reference proteome</keyword>
<evidence type="ECO:0000256" key="3">
    <source>
        <dbReference type="ARBA" id="ARBA00022737"/>
    </source>
</evidence>
<keyword evidence="7" id="KW-0869">Chloride channel</keyword>
<evidence type="ECO:0000256" key="7">
    <source>
        <dbReference type="ARBA" id="ARBA00023173"/>
    </source>
</evidence>
<dbReference type="GO" id="GO:0005247">
    <property type="term" value="F:voltage-gated chloride channel activity"/>
    <property type="evidence" value="ECO:0007669"/>
    <property type="project" value="InterPro"/>
</dbReference>
<dbReference type="InterPro" id="IPR001807">
    <property type="entry name" value="ClC"/>
</dbReference>
<comment type="caution">
    <text evidence="10">The sequence shown here is derived from an EMBL/GenBank/DDBJ whole genome shotgun (WGS) entry which is preliminary data.</text>
</comment>
<dbReference type="Gene3D" id="1.10.3080.10">
    <property type="entry name" value="Clc chloride channel"/>
    <property type="match status" value="2"/>
</dbReference>
<feature type="transmembrane region" description="Helical" evidence="9">
    <location>
        <begin position="234"/>
        <end position="253"/>
    </location>
</feature>
<name>A0A6A3ASP2_HIBSY</name>
<dbReference type="Pfam" id="PF00654">
    <property type="entry name" value="Voltage_CLC"/>
    <property type="match status" value="1"/>
</dbReference>
<proteinExistence type="predicted"/>
<dbReference type="InterPro" id="IPR014743">
    <property type="entry name" value="Cl-channel_core"/>
</dbReference>
<keyword evidence="2 9" id="KW-0812">Transmembrane</keyword>
<evidence type="ECO:0000256" key="6">
    <source>
        <dbReference type="ARBA" id="ARBA00023136"/>
    </source>
</evidence>
<evidence type="ECO:0000256" key="2">
    <source>
        <dbReference type="ARBA" id="ARBA00022692"/>
    </source>
</evidence>
<protein>
    <submittedName>
        <fullName evidence="10">Chloride channel protein CLC-c</fullName>
    </submittedName>
</protein>
<keyword evidence="7" id="KW-0813">Transport</keyword>
<dbReference type="InterPro" id="IPR002251">
    <property type="entry name" value="Cl_channel_pln"/>
</dbReference>
<evidence type="ECO:0000256" key="9">
    <source>
        <dbReference type="SAM" id="Phobius"/>
    </source>
</evidence>
<keyword evidence="3" id="KW-0677">Repeat</keyword>
<dbReference type="PRINTS" id="PR01120">
    <property type="entry name" value="CLCHANNELPLT"/>
</dbReference>
<accession>A0A6A3ASP2</accession>
<feature type="transmembrane region" description="Helical" evidence="9">
    <location>
        <begin position="182"/>
        <end position="201"/>
    </location>
</feature>
<sequence length="448" mass="49914">MVKNNGGFGIPEVKAYLNGVDAYSILAPSTLFVKIFCSIFGVAAGFVVGKEGPMVHTGSCIASSIGQGGSRKYGLTCRWLRYFKNDRDRRDLITCGAAAGVAAAFRAPVGGVLFALEEVASWYLPLHRHHIRSLLNAGRFLCMACQVGCSSLENLLHNYSSCYSFERFHRTLLYWKLWRSALLWRTFFTTAVVAIALRGFIELCSTGNCGLFGEGLIMYDISAAKVVYSAPDTLAVILLGVIGGFLGSLYNYLVDKLSDSLFPQKRSCCQDRTCYYDFPVNINLLLRLAMVSYVRPLPRHCIYKLPQHRCIWQLQELPCPPGHYNDLASLFLNTNDNAIRNLLSTNTAKLSPWGSSSLPYRLDVATAVSLLTNDLLVLPLVMLVLLISKTMGDMFNKGVYDQIVKLKGLPYMEAHPEHYMKHLVAWDVVIGPLITFSGVEGWETYYML</sequence>
<evidence type="ECO:0000313" key="11">
    <source>
        <dbReference type="Proteomes" id="UP000436088"/>
    </source>
</evidence>
<feature type="transmembrane region" description="Helical" evidence="9">
    <location>
        <begin position="364"/>
        <end position="387"/>
    </location>
</feature>
<keyword evidence="4 9" id="KW-1133">Transmembrane helix</keyword>
<keyword evidence="5" id="KW-0129">CBS domain</keyword>
<evidence type="ECO:0000313" key="10">
    <source>
        <dbReference type="EMBL" id="KAE8706793.1"/>
    </source>
</evidence>
<keyword evidence="7" id="KW-0406">Ion transport</keyword>
<dbReference type="InterPro" id="IPR051280">
    <property type="entry name" value="Cl-channel/antiporter"/>
</dbReference>
<keyword evidence="8" id="KW-0407">Ion channel</keyword>
<evidence type="ECO:0000256" key="8">
    <source>
        <dbReference type="ARBA" id="ARBA00023303"/>
    </source>
</evidence>
<reference evidence="10" key="1">
    <citation type="submission" date="2019-09" db="EMBL/GenBank/DDBJ databases">
        <title>Draft genome information of white flower Hibiscus syriacus.</title>
        <authorList>
            <person name="Kim Y.-M."/>
        </authorList>
    </citation>
    <scope>NUCLEOTIDE SEQUENCE [LARGE SCALE GENOMIC DNA]</scope>
    <source>
        <strain evidence="10">YM2019G1</strain>
    </source>
</reference>
<feature type="transmembrane region" description="Helical" evidence="9">
    <location>
        <begin position="25"/>
        <end position="48"/>
    </location>
</feature>